<dbReference type="GO" id="GO:0006850">
    <property type="term" value="P:pyruvate import into mitochondria"/>
    <property type="evidence" value="ECO:0007669"/>
    <property type="project" value="InterPro"/>
</dbReference>
<gene>
    <name evidence="10" type="ORF">Ccrd_015446</name>
</gene>
<keyword evidence="4" id="KW-0812">Transmembrane</keyword>
<comment type="caution">
    <text evidence="10">The sequence shown here is derived from an EMBL/GenBank/DDBJ whole genome shotgun (WGS) entry which is preliminary data.</text>
</comment>
<evidence type="ECO:0000256" key="8">
    <source>
        <dbReference type="ARBA" id="ARBA00023136"/>
    </source>
</evidence>
<organism evidence="10 11">
    <name type="scientific">Cynara cardunculus var. scolymus</name>
    <name type="common">Globe artichoke</name>
    <name type="synonym">Cynara scolymus</name>
    <dbReference type="NCBI Taxonomy" id="59895"/>
    <lineage>
        <taxon>Eukaryota</taxon>
        <taxon>Viridiplantae</taxon>
        <taxon>Streptophyta</taxon>
        <taxon>Embryophyta</taxon>
        <taxon>Tracheophyta</taxon>
        <taxon>Spermatophyta</taxon>
        <taxon>Magnoliopsida</taxon>
        <taxon>eudicotyledons</taxon>
        <taxon>Gunneridae</taxon>
        <taxon>Pentapetalae</taxon>
        <taxon>asterids</taxon>
        <taxon>campanulids</taxon>
        <taxon>Asterales</taxon>
        <taxon>Asteraceae</taxon>
        <taxon>Carduoideae</taxon>
        <taxon>Cardueae</taxon>
        <taxon>Carduinae</taxon>
        <taxon>Cynara</taxon>
    </lineage>
</organism>
<evidence type="ECO:0000256" key="3">
    <source>
        <dbReference type="ARBA" id="ARBA00022448"/>
    </source>
</evidence>
<evidence type="ECO:0000313" key="10">
    <source>
        <dbReference type="EMBL" id="KVI06171.1"/>
    </source>
</evidence>
<sequence>MDFFRTFLNSPVGPKTTHFWGPIANWGFVAAALADIHKPPEMLSGNMTAVMCVYSALCMRFAWMVRPRNHLLLVCHASNETVQLFQLSRWAKGQGPMMSMVSLQRCLSTAKLLMKFLKTFLNSPVGPKTTHFWGPIANWGFVIAALADTRKPPDMLSGNMTAASGMRFAWMVQPRNHLLLACHATNETVQLFQFSRWAKHE</sequence>
<dbReference type="AlphaFoldDB" id="A0A103YBR9"/>
<dbReference type="GO" id="GO:0005743">
    <property type="term" value="C:mitochondrial inner membrane"/>
    <property type="evidence" value="ECO:0007669"/>
    <property type="project" value="UniProtKB-SubCell"/>
</dbReference>
<dbReference type="Proteomes" id="UP000243975">
    <property type="component" value="Unassembled WGS sequence"/>
</dbReference>
<accession>A0A103YBR9</accession>
<comment type="similarity">
    <text evidence="2 9">Belongs to the mitochondrial pyruvate carrier (MPC) (TC 2.A.105) family.</text>
</comment>
<keyword evidence="5 9" id="KW-0999">Mitochondrion inner membrane</keyword>
<dbReference type="EMBL" id="LEKV01001845">
    <property type="protein sequence ID" value="KVI06171.1"/>
    <property type="molecule type" value="Genomic_DNA"/>
</dbReference>
<keyword evidence="11" id="KW-1185">Reference proteome</keyword>
<dbReference type="InterPro" id="IPR005336">
    <property type="entry name" value="MPC"/>
</dbReference>
<keyword evidence="8" id="KW-0472">Membrane</keyword>
<evidence type="ECO:0000256" key="1">
    <source>
        <dbReference type="ARBA" id="ARBA00004448"/>
    </source>
</evidence>
<keyword evidence="7 9" id="KW-0496">Mitochondrion</keyword>
<keyword evidence="6" id="KW-1133">Transmembrane helix</keyword>
<evidence type="ECO:0000256" key="4">
    <source>
        <dbReference type="ARBA" id="ARBA00022692"/>
    </source>
</evidence>
<evidence type="ECO:0000256" key="5">
    <source>
        <dbReference type="ARBA" id="ARBA00022792"/>
    </source>
</evidence>
<name>A0A103YBR9_CYNCS</name>
<evidence type="ECO:0000256" key="2">
    <source>
        <dbReference type="ARBA" id="ARBA00006416"/>
    </source>
</evidence>
<dbReference type="PANTHER" id="PTHR14154">
    <property type="entry name" value="UPF0041 BRAIN PROTEIN 44-RELATED"/>
    <property type="match status" value="1"/>
</dbReference>
<feature type="non-terminal residue" evidence="10">
    <location>
        <position position="1"/>
    </location>
</feature>
<evidence type="ECO:0000256" key="7">
    <source>
        <dbReference type="ARBA" id="ARBA00023128"/>
    </source>
</evidence>
<keyword evidence="3 9" id="KW-0813">Transport</keyword>
<dbReference type="Pfam" id="PF03650">
    <property type="entry name" value="MPC"/>
    <property type="match status" value="2"/>
</dbReference>
<evidence type="ECO:0000256" key="6">
    <source>
        <dbReference type="ARBA" id="ARBA00022989"/>
    </source>
</evidence>
<comment type="function">
    <text evidence="9">Mediates the uptake of pyruvate into mitochondria.</text>
</comment>
<reference evidence="10 11" key="1">
    <citation type="journal article" date="2016" name="Sci. Rep.">
        <title>The genome sequence of the outbreeding globe artichoke constructed de novo incorporating a phase-aware low-pass sequencing strategy of F1 progeny.</title>
        <authorList>
            <person name="Scaglione D."/>
            <person name="Reyes-Chin-Wo S."/>
            <person name="Acquadro A."/>
            <person name="Froenicke L."/>
            <person name="Portis E."/>
            <person name="Beitel C."/>
            <person name="Tirone M."/>
            <person name="Mauro R."/>
            <person name="Lo Monaco A."/>
            <person name="Mauromicale G."/>
            <person name="Faccioli P."/>
            <person name="Cattivelli L."/>
            <person name="Rieseberg L."/>
            <person name="Michelmore R."/>
            <person name="Lanteri S."/>
        </authorList>
    </citation>
    <scope>NUCLEOTIDE SEQUENCE [LARGE SCALE GENOMIC DNA]</scope>
    <source>
        <strain evidence="10">2C</strain>
    </source>
</reference>
<protein>
    <recommendedName>
        <fullName evidence="9">Mitochondrial pyruvate carrier</fullName>
    </recommendedName>
</protein>
<proteinExistence type="inferred from homology"/>
<evidence type="ECO:0000313" key="11">
    <source>
        <dbReference type="Proteomes" id="UP000243975"/>
    </source>
</evidence>
<comment type="subcellular location">
    <subcellularLocation>
        <location evidence="1 9">Mitochondrion inner membrane</location>
        <topology evidence="1 9">Multi-pass membrane protein</topology>
    </subcellularLocation>
</comment>
<evidence type="ECO:0000256" key="9">
    <source>
        <dbReference type="RuleBase" id="RU363100"/>
    </source>
</evidence>
<dbReference type="Gramene" id="KVI06171">
    <property type="protein sequence ID" value="KVI06171"/>
    <property type="gene ID" value="Ccrd_015446"/>
</dbReference>
<dbReference type="STRING" id="59895.A0A103YBR9"/>